<dbReference type="Gene3D" id="3.90.1150.200">
    <property type="match status" value="2"/>
</dbReference>
<proteinExistence type="predicted"/>
<evidence type="ECO:0000259" key="1">
    <source>
        <dbReference type="Pfam" id="PF08818"/>
    </source>
</evidence>
<dbReference type="RefSeq" id="WP_197701000.1">
    <property type="nucleotide sequence ID" value="NZ_FNGK01000001.1"/>
</dbReference>
<dbReference type="Pfam" id="PF13376">
    <property type="entry name" value="OmdA"/>
    <property type="match status" value="1"/>
</dbReference>
<name>A0AAJ5C0B2_9SPHI</name>
<dbReference type="Pfam" id="PF08818">
    <property type="entry name" value="DUF1801"/>
    <property type="match status" value="2"/>
</dbReference>
<feature type="domain" description="YdhG-like" evidence="1">
    <location>
        <begin position="133"/>
        <end position="227"/>
    </location>
</feature>
<organism evidence="2 3">
    <name type="scientific">Sphingobacterium mizutaii</name>
    <dbReference type="NCBI Taxonomy" id="1010"/>
    <lineage>
        <taxon>Bacteria</taxon>
        <taxon>Pseudomonadati</taxon>
        <taxon>Bacteroidota</taxon>
        <taxon>Sphingobacteriia</taxon>
        <taxon>Sphingobacteriales</taxon>
        <taxon>Sphingobacteriaceae</taxon>
        <taxon>Sphingobacterium</taxon>
    </lineage>
</organism>
<dbReference type="Proteomes" id="UP000215355">
    <property type="component" value="Chromosome 1"/>
</dbReference>
<feature type="domain" description="YdhG-like" evidence="1">
    <location>
        <begin position="19"/>
        <end position="110"/>
    </location>
</feature>
<dbReference type="InterPro" id="IPR014922">
    <property type="entry name" value="YdhG-like"/>
</dbReference>
<dbReference type="AlphaFoldDB" id="A0AAJ5C0B2"/>
<evidence type="ECO:0000313" key="3">
    <source>
        <dbReference type="Proteomes" id="UP000215355"/>
    </source>
</evidence>
<accession>A0AAJ5C0B2</accession>
<dbReference type="EMBL" id="LT906468">
    <property type="protein sequence ID" value="SNV49912.1"/>
    <property type="molecule type" value="Genomic_DNA"/>
</dbReference>
<gene>
    <name evidence="2" type="ORF">SAMEA4412673_01908</name>
</gene>
<reference evidence="2 3" key="1">
    <citation type="submission" date="2017-06" db="EMBL/GenBank/DDBJ databases">
        <authorList>
            <consortium name="Pathogen Informatics"/>
        </authorList>
    </citation>
    <scope>NUCLEOTIDE SEQUENCE [LARGE SCALE GENOMIC DNA]</scope>
    <source>
        <strain evidence="2 3">NCTC12149</strain>
    </source>
</reference>
<sequence>MSTFTNIDEYIAGFDGEAQKTLKDVRTIIKKAAPKESKETINYKMPTYRYNGNLIHFAMFKNHLGLYPGPEAIEHFAEALKPYKTSKGAIQIPLNQSLPEKLISDIVQFNAEKLKERTYPSWETKNEKWNDCQELMNQIVLKNKTALKREIKWGSDVYTYQGKNVIGWGGFKDFFSLWFYNGVFLEDKEQVLVTASEGKTKSLRQWRFTDIKDMDEKKILAYIEESVQTIKDGKEIKPERSAPKQVEGFLKEELAKDKVFQEAFEKLTPGKKKEYIEYIDEAKQEKTKLSRVEKIKPMILEGKGLHDKYKK</sequence>
<evidence type="ECO:0000313" key="2">
    <source>
        <dbReference type="EMBL" id="SNV49912.1"/>
    </source>
</evidence>
<dbReference type="KEGG" id="smiz:4412673_01908"/>
<protein>
    <submittedName>
        <fullName evidence="2">Uncharacterized conserved protein</fullName>
    </submittedName>
</protein>
<dbReference type="SUPFAM" id="SSF159888">
    <property type="entry name" value="YdhG-like"/>
    <property type="match status" value="2"/>
</dbReference>